<dbReference type="PANTHER" id="PTHR33164:SF43">
    <property type="entry name" value="HTH-TYPE TRANSCRIPTIONAL REPRESSOR YETL"/>
    <property type="match status" value="1"/>
</dbReference>
<dbReference type="GO" id="GO:0003700">
    <property type="term" value="F:DNA-binding transcription factor activity"/>
    <property type="evidence" value="ECO:0007669"/>
    <property type="project" value="InterPro"/>
</dbReference>
<dbReference type="SUPFAM" id="SSF46785">
    <property type="entry name" value="Winged helix' DNA-binding domain"/>
    <property type="match status" value="1"/>
</dbReference>
<dbReference type="Proteomes" id="UP000285112">
    <property type="component" value="Unassembled WGS sequence"/>
</dbReference>
<organism evidence="2 3">
    <name type="scientific">Amycolatopsis panacis</name>
    <dbReference type="NCBI Taxonomy" id="2340917"/>
    <lineage>
        <taxon>Bacteria</taxon>
        <taxon>Bacillati</taxon>
        <taxon>Actinomycetota</taxon>
        <taxon>Actinomycetes</taxon>
        <taxon>Pseudonocardiales</taxon>
        <taxon>Pseudonocardiaceae</taxon>
        <taxon>Amycolatopsis</taxon>
    </lineage>
</organism>
<dbReference type="Pfam" id="PF12802">
    <property type="entry name" value="MarR_2"/>
    <property type="match status" value="1"/>
</dbReference>
<dbReference type="RefSeq" id="WP_120026231.1">
    <property type="nucleotide sequence ID" value="NZ_QZFV01000127.1"/>
</dbReference>
<evidence type="ECO:0000313" key="2">
    <source>
        <dbReference type="EMBL" id="RJQ78865.1"/>
    </source>
</evidence>
<dbReference type="AlphaFoldDB" id="A0A419HQY2"/>
<accession>A0A419HQY2</accession>
<dbReference type="Gene3D" id="1.10.10.10">
    <property type="entry name" value="Winged helix-like DNA-binding domain superfamily/Winged helix DNA-binding domain"/>
    <property type="match status" value="1"/>
</dbReference>
<sequence>MPESTEAETRDRLARAAYTLSAADARLRGRVSRDQDALSFPHARALRALAEEGPLSISRLAGHTETTGAAVTQLVNGLVKSGDVTRERVEDDRRTVLVRITASGLRRHEERERKLAAAFDETLEHFRPAQLTAAIDVMDAIATFYDKL</sequence>
<dbReference type="InterPro" id="IPR039422">
    <property type="entry name" value="MarR/SlyA-like"/>
</dbReference>
<dbReference type="OrthoDB" id="3854824at2"/>
<dbReference type="InterPro" id="IPR036388">
    <property type="entry name" value="WH-like_DNA-bd_sf"/>
</dbReference>
<protein>
    <submittedName>
        <fullName evidence="2">MarR family transcriptional regulator</fullName>
    </submittedName>
</protein>
<feature type="domain" description="HTH marR-type" evidence="1">
    <location>
        <begin position="6"/>
        <end position="143"/>
    </location>
</feature>
<proteinExistence type="predicted"/>
<keyword evidence="3" id="KW-1185">Reference proteome</keyword>
<dbReference type="InterPro" id="IPR036390">
    <property type="entry name" value="WH_DNA-bd_sf"/>
</dbReference>
<evidence type="ECO:0000313" key="3">
    <source>
        <dbReference type="Proteomes" id="UP000285112"/>
    </source>
</evidence>
<dbReference type="EMBL" id="QZFV01000127">
    <property type="protein sequence ID" value="RJQ78865.1"/>
    <property type="molecule type" value="Genomic_DNA"/>
</dbReference>
<dbReference type="PROSITE" id="PS50995">
    <property type="entry name" value="HTH_MARR_2"/>
    <property type="match status" value="1"/>
</dbReference>
<gene>
    <name evidence="2" type="ORF">D5S19_27180</name>
</gene>
<reference evidence="2 3" key="1">
    <citation type="submission" date="2018-09" db="EMBL/GenBank/DDBJ databases">
        <title>YIM PH 21725 draft genome.</title>
        <authorList>
            <person name="Miao C."/>
        </authorList>
    </citation>
    <scope>NUCLEOTIDE SEQUENCE [LARGE SCALE GENOMIC DNA]</scope>
    <source>
        <strain evidence="3">YIM PH21725</strain>
    </source>
</reference>
<name>A0A419HQY2_9PSEU</name>
<evidence type="ECO:0000259" key="1">
    <source>
        <dbReference type="PROSITE" id="PS50995"/>
    </source>
</evidence>
<dbReference type="SMART" id="SM00347">
    <property type="entry name" value="HTH_MARR"/>
    <property type="match status" value="1"/>
</dbReference>
<dbReference type="GO" id="GO:0006950">
    <property type="term" value="P:response to stress"/>
    <property type="evidence" value="ECO:0007669"/>
    <property type="project" value="TreeGrafter"/>
</dbReference>
<dbReference type="PANTHER" id="PTHR33164">
    <property type="entry name" value="TRANSCRIPTIONAL REGULATOR, MARR FAMILY"/>
    <property type="match status" value="1"/>
</dbReference>
<dbReference type="InterPro" id="IPR000835">
    <property type="entry name" value="HTH_MarR-typ"/>
</dbReference>
<comment type="caution">
    <text evidence="2">The sequence shown here is derived from an EMBL/GenBank/DDBJ whole genome shotgun (WGS) entry which is preliminary data.</text>
</comment>